<evidence type="ECO:0008006" key="5">
    <source>
        <dbReference type="Google" id="ProtNLM"/>
    </source>
</evidence>
<comment type="caution">
    <text evidence="3">The sequence shown here is derived from an EMBL/GenBank/DDBJ whole genome shotgun (WGS) entry which is preliminary data.</text>
</comment>
<keyword evidence="4" id="KW-1185">Reference proteome</keyword>
<keyword evidence="2" id="KW-0732">Signal</keyword>
<evidence type="ECO:0000313" key="3">
    <source>
        <dbReference type="EMBL" id="MBN2964401.1"/>
    </source>
</evidence>
<evidence type="ECO:0000313" key="4">
    <source>
        <dbReference type="Proteomes" id="UP000703590"/>
    </source>
</evidence>
<gene>
    <name evidence="3" type="ORF">JWV37_06385</name>
</gene>
<feature type="signal peptide" evidence="2">
    <location>
        <begin position="1"/>
        <end position="21"/>
    </location>
</feature>
<reference evidence="3 4" key="3">
    <citation type="submission" date="2021-02" db="EMBL/GenBank/DDBJ databases">
        <authorList>
            <person name="Merkel A.Y."/>
        </authorList>
    </citation>
    <scope>NUCLEOTIDE SEQUENCE [LARGE SCALE GENOMIC DNA]</scope>
    <source>
        <strain evidence="3 4">T05b</strain>
    </source>
</reference>
<keyword evidence="1" id="KW-0175">Coiled coil</keyword>
<feature type="coiled-coil region" evidence="1">
    <location>
        <begin position="99"/>
        <end position="165"/>
    </location>
</feature>
<organism evidence="3 4">
    <name type="scientific">Sulfurospirillum tamanense</name>
    <dbReference type="NCBI Taxonomy" id="2813362"/>
    <lineage>
        <taxon>Bacteria</taxon>
        <taxon>Pseudomonadati</taxon>
        <taxon>Campylobacterota</taxon>
        <taxon>Epsilonproteobacteria</taxon>
        <taxon>Campylobacterales</taxon>
        <taxon>Sulfurospirillaceae</taxon>
        <taxon>Sulfurospirillum</taxon>
    </lineage>
</organism>
<dbReference type="EMBL" id="JAFHKK010000011">
    <property type="protein sequence ID" value="MBN2964401.1"/>
    <property type="molecule type" value="Genomic_DNA"/>
</dbReference>
<name>A0ABS2WS05_9BACT</name>
<dbReference type="Proteomes" id="UP000703590">
    <property type="component" value="Unassembled WGS sequence"/>
</dbReference>
<dbReference type="RefSeq" id="WP_205458951.1">
    <property type="nucleotide sequence ID" value="NZ_JAFHKK010000011.1"/>
</dbReference>
<protein>
    <recommendedName>
        <fullName evidence="5">HlyD family secretion protein</fullName>
    </recommendedName>
</protein>
<sequence length="263" mass="28961">MKFFIISGLIALQLCASVYYAKVEPVEVYTIKANTSGTVHAVAREYEGEVASGLVVVQLDDTLDKIELTSSAQKLAALKGMQEATKASLANLEAIAAVKEDQYARIKDLKTKAQIAKEAEYIALMTANNQAISTRSTLHNLESQIADLLFKIESLEDTIRKKRIELEGLLVYALHVNERDYVSVGTTLVEAHDVRQGKLTLFLSANDAQSVATKTIYLDDAPTSIKLDKLWPVADAQNISSYKAQIIIPAPEVFSRLVKVEFK</sequence>
<evidence type="ECO:0000256" key="1">
    <source>
        <dbReference type="SAM" id="Coils"/>
    </source>
</evidence>
<accession>A0ABS2WS05</accession>
<evidence type="ECO:0000256" key="2">
    <source>
        <dbReference type="SAM" id="SignalP"/>
    </source>
</evidence>
<reference evidence="3 4" key="1">
    <citation type="submission" date="2021-02" db="EMBL/GenBank/DDBJ databases">
        <title>Sulfurospirillum tamanensis sp. nov.</title>
        <authorList>
            <person name="Frolova A."/>
            <person name="Merkel A."/>
            <person name="Slobodkin A."/>
        </authorList>
    </citation>
    <scope>NUCLEOTIDE SEQUENCE [LARGE SCALE GENOMIC DNA]</scope>
    <source>
        <strain evidence="3 4">T05b</strain>
    </source>
</reference>
<feature type="chain" id="PRO_5045251335" description="HlyD family secretion protein" evidence="2">
    <location>
        <begin position="22"/>
        <end position="263"/>
    </location>
</feature>
<proteinExistence type="predicted"/>
<reference evidence="4" key="2">
    <citation type="submission" date="2021-02" db="EMBL/GenBank/DDBJ databases">
        <title>Sulfurospirillum tamanensis sp. nov.</title>
        <authorList>
            <person name="Merkel A.Y."/>
        </authorList>
    </citation>
    <scope>NUCLEOTIDE SEQUENCE [LARGE SCALE GENOMIC DNA]</scope>
    <source>
        <strain evidence="4">T05b</strain>
    </source>
</reference>